<evidence type="ECO:0000256" key="3">
    <source>
        <dbReference type="ARBA" id="ARBA00022980"/>
    </source>
</evidence>
<name>A0AAW3BB75_9TRYP</name>
<dbReference type="CDD" id="cd02413">
    <property type="entry name" value="KH-II_40S_S3"/>
    <property type="match status" value="1"/>
</dbReference>
<evidence type="ECO:0000313" key="8">
    <source>
        <dbReference type="EMBL" id="KAL0518694.1"/>
    </source>
</evidence>
<dbReference type="InterPro" id="IPR015946">
    <property type="entry name" value="KH_dom-like_a/b"/>
</dbReference>
<keyword evidence="2 6" id="KW-0694">RNA-binding</keyword>
<dbReference type="GO" id="GO:0022627">
    <property type="term" value="C:cytosolic small ribosomal subunit"/>
    <property type="evidence" value="ECO:0007669"/>
    <property type="project" value="TreeGrafter"/>
</dbReference>
<evidence type="ECO:0000256" key="6">
    <source>
        <dbReference type="PROSITE-ProRule" id="PRU00118"/>
    </source>
</evidence>
<gene>
    <name evidence="8" type="ORF">Q4I28_006963</name>
</gene>
<dbReference type="InterPro" id="IPR057258">
    <property type="entry name" value="Ribosomal_uS3"/>
</dbReference>
<keyword evidence="9" id="KW-1185">Reference proteome</keyword>
<dbReference type="Gene3D" id="3.30.1140.32">
    <property type="entry name" value="Ribosomal protein S3, C-terminal domain"/>
    <property type="match status" value="1"/>
</dbReference>
<feature type="domain" description="KH type-2" evidence="7">
    <location>
        <begin position="98"/>
        <end position="169"/>
    </location>
</feature>
<dbReference type="Pfam" id="PF00189">
    <property type="entry name" value="Ribosomal_S3_C"/>
    <property type="match status" value="1"/>
</dbReference>
<dbReference type="GO" id="GO:0006412">
    <property type="term" value="P:translation"/>
    <property type="evidence" value="ECO:0007669"/>
    <property type="project" value="InterPro"/>
</dbReference>
<dbReference type="GO" id="GO:0003723">
    <property type="term" value="F:RNA binding"/>
    <property type="evidence" value="ECO:0007669"/>
    <property type="project" value="UniProtKB-UniRule"/>
</dbReference>
<dbReference type="SUPFAM" id="SSF54814">
    <property type="entry name" value="Prokaryotic type KH domain (KH-domain type II)"/>
    <property type="match status" value="1"/>
</dbReference>
<evidence type="ECO:0000259" key="7">
    <source>
        <dbReference type="PROSITE" id="PS50823"/>
    </source>
</evidence>
<evidence type="ECO:0000256" key="2">
    <source>
        <dbReference type="ARBA" id="ARBA00022884"/>
    </source>
</evidence>
<dbReference type="GO" id="GO:0003735">
    <property type="term" value="F:structural constituent of ribosome"/>
    <property type="evidence" value="ECO:0007669"/>
    <property type="project" value="InterPro"/>
</dbReference>
<dbReference type="SUPFAM" id="SSF54821">
    <property type="entry name" value="Ribosomal protein S3 C-terminal domain"/>
    <property type="match status" value="1"/>
</dbReference>
<comment type="similarity">
    <text evidence="1">Belongs to the universal ribosomal protein uS3 family.</text>
</comment>
<dbReference type="PANTHER" id="PTHR11760:SF32">
    <property type="entry name" value="SMALL RIBOSOMAL SUBUNIT PROTEIN US3"/>
    <property type="match status" value="1"/>
</dbReference>
<keyword evidence="3" id="KW-0689">Ribosomal protein</keyword>
<dbReference type="EMBL" id="JBAMZN010000035">
    <property type="protein sequence ID" value="KAL0518694.1"/>
    <property type="molecule type" value="Genomic_DNA"/>
</dbReference>
<evidence type="ECO:0000256" key="4">
    <source>
        <dbReference type="ARBA" id="ARBA00023274"/>
    </source>
</evidence>
<dbReference type="PANTHER" id="PTHR11760">
    <property type="entry name" value="30S/40S RIBOSOMAL PROTEIN S3"/>
    <property type="match status" value="1"/>
</dbReference>
<dbReference type="GO" id="GO:0005634">
    <property type="term" value="C:nucleus"/>
    <property type="evidence" value="ECO:0007669"/>
    <property type="project" value="TreeGrafter"/>
</dbReference>
<dbReference type="Gene3D" id="3.30.300.20">
    <property type="match status" value="1"/>
</dbReference>
<dbReference type="AlphaFoldDB" id="A0AAW3BB75"/>
<comment type="caution">
    <text evidence="8">The sequence shown here is derived from an EMBL/GenBank/DDBJ whole genome shotgun (WGS) entry which is preliminary data.</text>
</comment>
<protein>
    <recommendedName>
        <fullName evidence="5">40S ribosomal protein S3</fullName>
    </recommendedName>
</protein>
<dbReference type="InterPro" id="IPR036419">
    <property type="entry name" value="Ribosomal_S3_C_sf"/>
</dbReference>
<dbReference type="InterPro" id="IPR009019">
    <property type="entry name" value="KH_sf_prok-type"/>
</dbReference>
<keyword evidence="4" id="KW-0687">Ribonucleoprotein</keyword>
<proteinExistence type="inferred from homology"/>
<dbReference type="Pfam" id="PF07650">
    <property type="entry name" value="KH_2"/>
    <property type="match status" value="1"/>
</dbReference>
<evidence type="ECO:0000256" key="1">
    <source>
        <dbReference type="ARBA" id="ARBA00010761"/>
    </source>
</evidence>
<dbReference type="FunFam" id="3.30.300.20:FF:000021">
    <property type="entry name" value="40S ribosomal protein S3"/>
    <property type="match status" value="1"/>
</dbReference>
<evidence type="ECO:0000256" key="5">
    <source>
        <dbReference type="ARBA" id="ARBA00035408"/>
    </source>
</evidence>
<dbReference type="PROSITE" id="PS50823">
    <property type="entry name" value="KH_TYPE_2"/>
    <property type="match status" value="1"/>
</dbReference>
<dbReference type="Proteomes" id="UP001501274">
    <property type="component" value="Unassembled WGS sequence"/>
</dbReference>
<accession>A0AAW3BB75</accession>
<reference evidence="8 9" key="1">
    <citation type="submission" date="2024-02" db="EMBL/GenBank/DDBJ databases">
        <title>FIRST GENOME SEQUENCES OF Leishmania (Viannia) shawi, Leishmania (Viannia) lindenbergi AND Leishmania (Viannia) utingensis.</title>
        <authorList>
            <person name="Resadore F."/>
            <person name="Custodio M.G.F."/>
            <person name="Boite M.C."/>
            <person name="Cupolillo E."/>
            <person name="Ferreira G.E.M."/>
        </authorList>
    </citation>
    <scope>NUCLEOTIDE SEQUENCE [LARGE SCALE GENOMIC DNA]</scope>
    <source>
        <strain evidence="8 9">MDAS/BR/1979/M5533</strain>
    </source>
</reference>
<dbReference type="InterPro" id="IPR001351">
    <property type="entry name" value="Ribosomal_uS3_C"/>
</dbReference>
<dbReference type="FunFam" id="3.30.1140.32:FF:000011">
    <property type="entry name" value="40S ribosomal protein S3"/>
    <property type="match status" value="1"/>
</dbReference>
<dbReference type="InterPro" id="IPR004044">
    <property type="entry name" value="KH_dom_type_2"/>
</dbReference>
<evidence type="ECO:0000313" key="9">
    <source>
        <dbReference type="Proteomes" id="UP001501274"/>
    </source>
</evidence>
<dbReference type="NCBIfam" id="TIGR01008">
    <property type="entry name" value="uS3_euk_arch"/>
    <property type="match status" value="1"/>
</dbReference>
<sequence>MPMRSYFSYFPALVLCNVPNNTKHSLVIRRPTPALTHAYPFFCVLRVLLDILINLSCCRLQLGRSRQTFPPHPHPLAEMGPLSKKRMIVRDGVFYAELFEFLKRELAEEGFSGVSYHITTLRTEIVIKATKTREVLGVNGRRIRELTACIQQRFNYKEGKLQLYVERVEVRGLSAMAQVESLRFKLLSNLQVRRAAMGIIRYVMESGAKGCEVTVGGKIKGQRAKSMTFRDGYMIKSGTAHKSFVDSACRHCYMRAGCIGVKVKIMLPGDSTGRNGPSEPLPDVITVIEPKQITASE</sequence>
<dbReference type="InterPro" id="IPR005703">
    <property type="entry name" value="Ribosomal_uS3_euk/arc"/>
</dbReference>
<organism evidence="8 9">
    <name type="scientific">Leishmania naiffi</name>
    <dbReference type="NCBI Taxonomy" id="5678"/>
    <lineage>
        <taxon>Eukaryota</taxon>
        <taxon>Discoba</taxon>
        <taxon>Euglenozoa</taxon>
        <taxon>Kinetoplastea</taxon>
        <taxon>Metakinetoplastina</taxon>
        <taxon>Trypanosomatida</taxon>
        <taxon>Trypanosomatidae</taxon>
        <taxon>Leishmaniinae</taxon>
        <taxon>Leishmania</taxon>
        <taxon>Leishmania naiffi species complex</taxon>
    </lineage>
</organism>